<organism evidence="1 2">
    <name type="scientific">Leucogyrophana mollusca</name>
    <dbReference type="NCBI Taxonomy" id="85980"/>
    <lineage>
        <taxon>Eukaryota</taxon>
        <taxon>Fungi</taxon>
        <taxon>Dikarya</taxon>
        <taxon>Basidiomycota</taxon>
        <taxon>Agaricomycotina</taxon>
        <taxon>Agaricomycetes</taxon>
        <taxon>Agaricomycetidae</taxon>
        <taxon>Boletales</taxon>
        <taxon>Boletales incertae sedis</taxon>
        <taxon>Leucogyrophana</taxon>
    </lineage>
</organism>
<accession>A0ACB8B7B2</accession>
<name>A0ACB8B7B2_9AGAM</name>
<reference evidence="1" key="1">
    <citation type="journal article" date="2021" name="New Phytol.">
        <title>Evolutionary innovations through gain and loss of genes in the ectomycorrhizal Boletales.</title>
        <authorList>
            <person name="Wu G."/>
            <person name="Miyauchi S."/>
            <person name="Morin E."/>
            <person name="Kuo A."/>
            <person name="Drula E."/>
            <person name="Varga T."/>
            <person name="Kohler A."/>
            <person name="Feng B."/>
            <person name="Cao Y."/>
            <person name="Lipzen A."/>
            <person name="Daum C."/>
            <person name="Hundley H."/>
            <person name="Pangilinan J."/>
            <person name="Johnson J."/>
            <person name="Barry K."/>
            <person name="LaButti K."/>
            <person name="Ng V."/>
            <person name="Ahrendt S."/>
            <person name="Min B."/>
            <person name="Choi I.G."/>
            <person name="Park H."/>
            <person name="Plett J.M."/>
            <person name="Magnuson J."/>
            <person name="Spatafora J.W."/>
            <person name="Nagy L.G."/>
            <person name="Henrissat B."/>
            <person name="Grigoriev I.V."/>
            <person name="Yang Z.L."/>
            <person name="Xu J."/>
            <person name="Martin F.M."/>
        </authorList>
    </citation>
    <scope>NUCLEOTIDE SEQUENCE</scope>
    <source>
        <strain evidence="1">KUC20120723A-06</strain>
    </source>
</reference>
<keyword evidence="2" id="KW-1185">Reference proteome</keyword>
<dbReference type="Proteomes" id="UP000790709">
    <property type="component" value="Unassembled WGS sequence"/>
</dbReference>
<comment type="caution">
    <text evidence="1">The sequence shown here is derived from an EMBL/GenBank/DDBJ whole genome shotgun (WGS) entry which is preliminary data.</text>
</comment>
<dbReference type="EMBL" id="MU266543">
    <property type="protein sequence ID" value="KAH7921076.1"/>
    <property type="molecule type" value="Genomic_DNA"/>
</dbReference>
<evidence type="ECO:0000313" key="2">
    <source>
        <dbReference type="Proteomes" id="UP000790709"/>
    </source>
</evidence>
<proteinExistence type="predicted"/>
<sequence>MAQCVKRRLDLSLSMASPRGLERKYGNCASCIFHCEAGGSMLDGPGAGDPPPCGSQSGSWARNPEERSHHIFLPLSHLALSFLSVYSCGFKTHIMLFRPATILLAAAICATRVIAGDHYDITFFTKPDWAGSYEYHDVEIGRKWPFDDRACGSCKDITKIPAGHLHSWSLGATCEVEVKFYGQTDCRDELKEKHTGIYANVASVHGDMLSARSFQACKV</sequence>
<protein>
    <submittedName>
        <fullName evidence="1">Uncharacterized protein</fullName>
    </submittedName>
</protein>
<gene>
    <name evidence="1" type="ORF">BV22DRAFT_754697</name>
</gene>
<evidence type="ECO:0000313" key="1">
    <source>
        <dbReference type="EMBL" id="KAH7921076.1"/>
    </source>
</evidence>